<dbReference type="SUPFAM" id="SSF110849">
    <property type="entry name" value="ParB/Sulfiredoxin"/>
    <property type="match status" value="1"/>
</dbReference>
<dbReference type="SMART" id="SM00470">
    <property type="entry name" value="ParB"/>
    <property type="match status" value="1"/>
</dbReference>
<dbReference type="Pfam" id="PF02195">
    <property type="entry name" value="ParB_N"/>
    <property type="match status" value="1"/>
</dbReference>
<protein>
    <submittedName>
        <fullName evidence="3">ParB/RepB/Spo0J family partition protein</fullName>
    </submittedName>
</protein>
<dbReference type="PANTHER" id="PTHR33375">
    <property type="entry name" value="CHROMOSOME-PARTITIONING PROTEIN PARB-RELATED"/>
    <property type="match status" value="1"/>
</dbReference>
<name>A0ABV7IJ90_9RHOB</name>
<dbReference type="InterPro" id="IPR036086">
    <property type="entry name" value="ParB/Sulfiredoxin_sf"/>
</dbReference>
<dbReference type="InterPro" id="IPR050336">
    <property type="entry name" value="Chromosome_partition/occlusion"/>
</dbReference>
<sequence length="323" mass="35255">MAKRKRLTAFGRVGEGEETPAPAHVPPVARIAAEAATQSALDDLAAELRHARDSGRMVLELPLSAVEATHLQRDRMYLDPDDMASLKASIRDRGQQMPVEVVALADGRYGLVSGARRLAALTALHEDTGEGRFATVKALLRPFDAAPEAYLAMVEENEIRADLSFYERGRLTHEAARLGVFDSPAAAVRMLFQHSPAPKRSKILSFVALHHALGDVLRFPEAIPEKLGLALVKAMQDVPDLTGRLQGRLAAERPESASDERRILEWALRPGPSAATMEEPQERETEIPAGIGMKARPGRVVLFGQGVTEDFLQDLAAWLQARS</sequence>
<dbReference type="RefSeq" id="WP_207469669.1">
    <property type="nucleotide sequence ID" value="NZ_JAFNAW010000030.1"/>
</dbReference>
<comment type="caution">
    <text evidence="3">The sequence shown here is derived from an EMBL/GenBank/DDBJ whole genome shotgun (WGS) entry which is preliminary data.</text>
</comment>
<dbReference type="PANTHER" id="PTHR33375:SF1">
    <property type="entry name" value="CHROMOSOME-PARTITIONING PROTEIN PARB-RELATED"/>
    <property type="match status" value="1"/>
</dbReference>
<proteinExistence type="predicted"/>
<evidence type="ECO:0000313" key="3">
    <source>
        <dbReference type="EMBL" id="MFC3169429.1"/>
    </source>
</evidence>
<reference evidence="4" key="1">
    <citation type="journal article" date="2019" name="Int. J. Syst. Evol. Microbiol.">
        <title>The Global Catalogue of Microorganisms (GCM) 10K type strain sequencing project: providing services to taxonomists for standard genome sequencing and annotation.</title>
        <authorList>
            <consortium name="The Broad Institute Genomics Platform"/>
            <consortium name="The Broad Institute Genome Sequencing Center for Infectious Disease"/>
            <person name="Wu L."/>
            <person name="Ma J."/>
        </authorList>
    </citation>
    <scope>NUCLEOTIDE SEQUENCE [LARGE SCALE GENOMIC DNA]</scope>
    <source>
        <strain evidence="4">KCTC 52239</strain>
    </source>
</reference>
<dbReference type="CDD" id="cd16405">
    <property type="entry name" value="RepB_like_N"/>
    <property type="match status" value="1"/>
</dbReference>
<dbReference type="Gene3D" id="3.90.1530.30">
    <property type="match status" value="1"/>
</dbReference>
<gene>
    <name evidence="3" type="ORF">ACFOD7_15350</name>
</gene>
<feature type="region of interest" description="Disordered" evidence="1">
    <location>
        <begin position="1"/>
        <end position="23"/>
    </location>
</feature>
<keyword evidence="4" id="KW-1185">Reference proteome</keyword>
<feature type="domain" description="ParB-like N-terminal" evidence="2">
    <location>
        <begin position="59"/>
        <end position="158"/>
    </location>
</feature>
<accession>A0ABV7IJ90</accession>
<evidence type="ECO:0000313" key="4">
    <source>
        <dbReference type="Proteomes" id="UP001595557"/>
    </source>
</evidence>
<dbReference type="InterPro" id="IPR037972">
    <property type="entry name" value="RepB_N"/>
</dbReference>
<dbReference type="Proteomes" id="UP001595557">
    <property type="component" value="Unassembled WGS sequence"/>
</dbReference>
<dbReference type="EMBL" id="JBHRTE010000064">
    <property type="protein sequence ID" value="MFC3169429.1"/>
    <property type="molecule type" value="Genomic_DNA"/>
</dbReference>
<organism evidence="3 4">
    <name type="scientific">Paracoccus fontiphilus</name>
    <dbReference type="NCBI Taxonomy" id="1815556"/>
    <lineage>
        <taxon>Bacteria</taxon>
        <taxon>Pseudomonadati</taxon>
        <taxon>Pseudomonadota</taxon>
        <taxon>Alphaproteobacteria</taxon>
        <taxon>Rhodobacterales</taxon>
        <taxon>Paracoccaceae</taxon>
        <taxon>Paracoccus</taxon>
    </lineage>
</organism>
<dbReference type="InterPro" id="IPR003115">
    <property type="entry name" value="ParB_N"/>
</dbReference>
<evidence type="ECO:0000256" key="1">
    <source>
        <dbReference type="SAM" id="MobiDB-lite"/>
    </source>
</evidence>
<evidence type="ECO:0000259" key="2">
    <source>
        <dbReference type="SMART" id="SM00470"/>
    </source>
</evidence>